<sequence>MAALIGALAMAGQASAADTAPVTKAVPVPTATAKPSSYVAPSGIAVDHYTQGPGGTTVTTTESGGGVSTFGASLPFNYTVEFDSNLRGRDMNASPNGIFCNDFTATSSAGPQTYIVIQLHKGSTDYSAIAYPTTGGQHGYCWIGVGNSGTYHFTYHKPQPYGFTTVGYGTVHN</sequence>
<proteinExistence type="predicted"/>
<name>A0A937UQU2_9ACTN</name>
<dbReference type="EMBL" id="JAEACQ010000249">
    <property type="protein sequence ID" value="MBL7630448.1"/>
    <property type="molecule type" value="Genomic_DNA"/>
</dbReference>
<evidence type="ECO:0000313" key="3">
    <source>
        <dbReference type="Proteomes" id="UP000604475"/>
    </source>
</evidence>
<dbReference type="Proteomes" id="UP000604475">
    <property type="component" value="Unassembled WGS sequence"/>
</dbReference>
<comment type="caution">
    <text evidence="2">The sequence shown here is derived from an EMBL/GenBank/DDBJ whole genome shotgun (WGS) entry which is preliminary data.</text>
</comment>
<dbReference type="RefSeq" id="WP_203001925.1">
    <property type="nucleotide sequence ID" value="NZ_JADWYU010000247.1"/>
</dbReference>
<evidence type="ECO:0000313" key="2">
    <source>
        <dbReference type="EMBL" id="MBL7630448.1"/>
    </source>
</evidence>
<protein>
    <submittedName>
        <fullName evidence="2">Uncharacterized protein</fullName>
    </submittedName>
</protein>
<gene>
    <name evidence="2" type="ORF">I7412_25460</name>
</gene>
<feature type="chain" id="PRO_5038118174" evidence="1">
    <location>
        <begin position="17"/>
        <end position="173"/>
    </location>
</feature>
<keyword evidence="1" id="KW-0732">Signal</keyword>
<feature type="signal peptide" evidence="1">
    <location>
        <begin position="1"/>
        <end position="16"/>
    </location>
</feature>
<reference evidence="2" key="1">
    <citation type="submission" date="2020-12" db="EMBL/GenBank/DDBJ databases">
        <title>Genomic characterization of non-nitrogen-fixing Frankia strains.</title>
        <authorList>
            <person name="Carlos-Shanley C."/>
            <person name="Guerra T."/>
            <person name="Hahn D."/>
        </authorList>
    </citation>
    <scope>NUCLEOTIDE SEQUENCE</scope>
    <source>
        <strain evidence="2">CN6</strain>
    </source>
</reference>
<keyword evidence="3" id="KW-1185">Reference proteome</keyword>
<dbReference type="AlphaFoldDB" id="A0A937UQU2"/>
<accession>A0A937UQU2</accession>
<organism evidence="2 3">
    <name type="scientific">Frankia nepalensis</name>
    <dbReference type="NCBI Taxonomy" id="1836974"/>
    <lineage>
        <taxon>Bacteria</taxon>
        <taxon>Bacillati</taxon>
        <taxon>Actinomycetota</taxon>
        <taxon>Actinomycetes</taxon>
        <taxon>Frankiales</taxon>
        <taxon>Frankiaceae</taxon>
        <taxon>Frankia</taxon>
    </lineage>
</organism>
<evidence type="ECO:0000256" key="1">
    <source>
        <dbReference type="SAM" id="SignalP"/>
    </source>
</evidence>